<dbReference type="InterPro" id="IPR024079">
    <property type="entry name" value="MetalloPept_cat_dom_sf"/>
</dbReference>
<dbReference type="PANTHER" id="PTHR45702">
    <property type="entry name" value="ADAM10/ADAM17 METALLOPEPTIDASE FAMILY MEMBER"/>
    <property type="match status" value="1"/>
</dbReference>
<evidence type="ECO:0000256" key="2">
    <source>
        <dbReference type="ARBA" id="ARBA00012332"/>
    </source>
</evidence>
<comment type="caution">
    <text evidence="8">The sequence shown here is derived from an EMBL/GenBank/DDBJ whole genome shotgun (WGS) entry which is preliminary data.</text>
</comment>
<protein>
    <recommendedName>
        <fullName evidence="2">ADAM10 endopeptidase</fullName>
        <ecNumber evidence="2">3.4.24.81</ecNumber>
    </recommendedName>
</protein>
<dbReference type="PROSITE" id="PS50214">
    <property type="entry name" value="DISINTEGRIN_2"/>
    <property type="match status" value="1"/>
</dbReference>
<reference evidence="8" key="1">
    <citation type="journal article" date="2021" name="G3 (Bethesda)">
        <title>Genome and transcriptome analysis of the beet armyworm Spodoptera exigua reveals targets for pest control. .</title>
        <authorList>
            <person name="Simon S."/>
            <person name="Breeschoten T."/>
            <person name="Jansen H.J."/>
            <person name="Dirks R.P."/>
            <person name="Schranz M.E."/>
            <person name="Ros V.I.D."/>
        </authorList>
    </citation>
    <scope>NUCLEOTIDE SEQUENCE</scope>
    <source>
        <strain evidence="8">TB_SE_WUR_2020</strain>
    </source>
</reference>
<dbReference type="InterPro" id="IPR001590">
    <property type="entry name" value="Peptidase_M12B"/>
</dbReference>
<dbReference type="GO" id="GO:0007219">
    <property type="term" value="P:Notch signaling pathway"/>
    <property type="evidence" value="ECO:0007669"/>
    <property type="project" value="TreeGrafter"/>
</dbReference>
<organism evidence="8 9">
    <name type="scientific">Spodoptera exigua</name>
    <name type="common">Beet armyworm</name>
    <name type="synonym">Noctua fulgens</name>
    <dbReference type="NCBI Taxonomy" id="7107"/>
    <lineage>
        <taxon>Eukaryota</taxon>
        <taxon>Metazoa</taxon>
        <taxon>Ecdysozoa</taxon>
        <taxon>Arthropoda</taxon>
        <taxon>Hexapoda</taxon>
        <taxon>Insecta</taxon>
        <taxon>Pterygota</taxon>
        <taxon>Neoptera</taxon>
        <taxon>Endopterygota</taxon>
        <taxon>Lepidoptera</taxon>
        <taxon>Glossata</taxon>
        <taxon>Ditrysia</taxon>
        <taxon>Noctuoidea</taxon>
        <taxon>Noctuidae</taxon>
        <taxon>Amphipyrinae</taxon>
        <taxon>Spodoptera</taxon>
    </lineage>
</organism>
<evidence type="ECO:0000259" key="6">
    <source>
        <dbReference type="PROSITE" id="PS50214"/>
    </source>
</evidence>
<keyword evidence="4" id="KW-0479">Metal-binding</keyword>
<dbReference type="SUPFAM" id="SSF55486">
    <property type="entry name" value="Metalloproteases ('zincins'), catalytic domain"/>
    <property type="match status" value="1"/>
</dbReference>
<comment type="catalytic activity">
    <reaction evidence="1">
        <text>Endopeptidase of broad specificity.</text>
        <dbReference type="EC" id="3.4.24.81"/>
    </reaction>
</comment>
<dbReference type="Pfam" id="PF13574">
    <property type="entry name" value="Reprolysin_2"/>
    <property type="match status" value="1"/>
</dbReference>
<dbReference type="GO" id="GO:0006509">
    <property type="term" value="P:membrane protein ectodomain proteolysis"/>
    <property type="evidence" value="ECO:0007669"/>
    <property type="project" value="TreeGrafter"/>
</dbReference>
<comment type="caution">
    <text evidence="4">Lacks conserved residue(s) required for the propagation of feature annotation.</text>
</comment>
<feature type="compositionally biased region" description="Low complexity" evidence="5">
    <location>
        <begin position="422"/>
        <end position="436"/>
    </location>
</feature>
<evidence type="ECO:0000256" key="3">
    <source>
        <dbReference type="ARBA" id="ARBA00022685"/>
    </source>
</evidence>
<dbReference type="Pfam" id="PF21299">
    <property type="entry name" value="ADAM10_Cys-rich"/>
    <property type="match status" value="1"/>
</dbReference>
<dbReference type="InterPro" id="IPR049038">
    <property type="entry name" value="ADAM10_Cys-rich"/>
</dbReference>
<dbReference type="GO" id="GO:0004222">
    <property type="term" value="F:metalloendopeptidase activity"/>
    <property type="evidence" value="ECO:0007669"/>
    <property type="project" value="InterPro"/>
</dbReference>
<feature type="domain" description="Disintegrin" evidence="6">
    <location>
        <begin position="177"/>
        <end position="247"/>
    </location>
</feature>
<evidence type="ECO:0000256" key="4">
    <source>
        <dbReference type="PROSITE-ProRule" id="PRU00276"/>
    </source>
</evidence>
<dbReference type="Gene3D" id="3.40.390.10">
    <property type="entry name" value="Collagenase (Catalytic Domain)"/>
    <property type="match status" value="1"/>
</dbReference>
<dbReference type="EMBL" id="JACEFF010000605">
    <property type="protein sequence ID" value="KAH9634545.1"/>
    <property type="molecule type" value="Genomic_DNA"/>
</dbReference>
<sequence length="492" mass="53439">MLISKFCLENIDVSNFLNLHSLGNHEDFCLAYVFTYRDFTGGTLGLAWVASASGASGGICEKYKTYTETIGGMYQSTKRSLNTGIITFVNYNSRVPPKVSQLTLAHEIGHNFGSPHDYPTDCRPGGQQGNYIMFASATSGDRPNNSRFSTCSVGNISAVLDAVRDGRKRNCLTASAGAFCGNKIVEDNEECDCGYDENECKDRCCYPRQLSAMDAKNSSAKGCARRAYTQCSSVFIGTQLCLNGECRGSICLAWNMTECFLSSTPRSVGDGVSAAVVDRRALCQLACQVGPRPDQCQSTADFADRVGLPKGGISLRPGSPCDNFQGYCDVFLKCRAVDAEGPLARLKNLLLNRATLQSVQAWVTEQWWAVLLAGVGLIVCMGAFVKCCAVHTPSSNPKRPPARRLSETLRRPMNTLRRMRHPGGAAARSPARAPPRAGHRRPRGHKGYAPPLTYAHRDRPAASAPAGPSGRRAEPYANAYPQSYEMRPPQKV</sequence>
<feature type="binding site" evidence="4">
    <location>
        <position position="106"/>
    </location>
    <ligand>
        <name>Zn(2+)</name>
        <dbReference type="ChEBI" id="CHEBI:29105"/>
        <note>catalytic</note>
    </ligand>
</feature>
<evidence type="ECO:0000256" key="1">
    <source>
        <dbReference type="ARBA" id="ARBA00001809"/>
    </source>
</evidence>
<feature type="binding site" evidence="4">
    <location>
        <position position="110"/>
    </location>
    <ligand>
        <name>Zn(2+)</name>
        <dbReference type="ChEBI" id="CHEBI:29105"/>
        <note>catalytic</note>
    </ligand>
</feature>
<feature type="domain" description="Peptidase M12B" evidence="7">
    <location>
        <begin position="14"/>
        <end position="160"/>
    </location>
</feature>
<feature type="compositionally biased region" description="Basic residues" evidence="5">
    <location>
        <begin position="437"/>
        <end position="446"/>
    </location>
</feature>
<gene>
    <name evidence="8" type="ORF">HF086_016633</name>
</gene>
<evidence type="ECO:0000313" key="9">
    <source>
        <dbReference type="Proteomes" id="UP000814243"/>
    </source>
</evidence>
<dbReference type="EC" id="3.4.24.81" evidence="2"/>
<feature type="compositionally biased region" description="Low complexity" evidence="5">
    <location>
        <begin position="461"/>
        <end position="470"/>
    </location>
</feature>
<dbReference type="InterPro" id="IPR001762">
    <property type="entry name" value="Disintegrin_dom"/>
</dbReference>
<keyword evidence="4" id="KW-0862">Zinc</keyword>
<evidence type="ECO:0000313" key="8">
    <source>
        <dbReference type="EMBL" id="KAH9634545.1"/>
    </source>
</evidence>
<accession>A0A922MDS9</accession>
<keyword evidence="3" id="KW-0165">Cleavage on pair of basic residues</keyword>
<dbReference type="GO" id="GO:0005886">
    <property type="term" value="C:plasma membrane"/>
    <property type="evidence" value="ECO:0007669"/>
    <property type="project" value="TreeGrafter"/>
</dbReference>
<proteinExistence type="predicted"/>
<feature type="active site" evidence="4">
    <location>
        <position position="107"/>
    </location>
</feature>
<name>A0A922MDS9_SPOEX</name>
<dbReference type="PANTHER" id="PTHR45702:SF2">
    <property type="entry name" value="KUZBANIAN, ISOFORM A"/>
    <property type="match status" value="1"/>
</dbReference>
<evidence type="ECO:0000259" key="7">
    <source>
        <dbReference type="PROSITE" id="PS50215"/>
    </source>
</evidence>
<dbReference type="GO" id="GO:0046872">
    <property type="term" value="F:metal ion binding"/>
    <property type="evidence" value="ECO:0007669"/>
    <property type="project" value="UniProtKB-KW"/>
</dbReference>
<dbReference type="AlphaFoldDB" id="A0A922MDS9"/>
<feature type="region of interest" description="Disordered" evidence="5">
    <location>
        <begin position="392"/>
        <end position="492"/>
    </location>
</feature>
<feature type="binding site" evidence="4">
    <location>
        <position position="116"/>
    </location>
    <ligand>
        <name>Zn(2+)</name>
        <dbReference type="ChEBI" id="CHEBI:29105"/>
        <note>catalytic</note>
    </ligand>
</feature>
<dbReference type="Proteomes" id="UP000814243">
    <property type="component" value="Unassembled WGS sequence"/>
</dbReference>
<dbReference type="InterPro" id="IPR051489">
    <property type="entry name" value="ADAM_Metalloproteinase"/>
</dbReference>
<dbReference type="PROSITE" id="PS50215">
    <property type="entry name" value="ADAM_MEPRO"/>
    <property type="match status" value="1"/>
</dbReference>
<evidence type="ECO:0000256" key="5">
    <source>
        <dbReference type="SAM" id="MobiDB-lite"/>
    </source>
</evidence>